<gene>
    <name evidence="2" type="ORF">ACFFF6_09410</name>
</gene>
<reference evidence="2 3" key="1">
    <citation type="submission" date="2024-09" db="EMBL/GenBank/DDBJ databases">
        <authorList>
            <person name="Sun Q."/>
            <person name="Mori K."/>
        </authorList>
    </citation>
    <scope>NUCLEOTIDE SEQUENCE [LARGE SCALE GENOMIC DNA]</scope>
    <source>
        <strain evidence="2 3">CICC 10874</strain>
    </source>
</reference>
<keyword evidence="3" id="KW-1185">Reference proteome</keyword>
<dbReference type="RefSeq" id="WP_376980106.1">
    <property type="nucleotide sequence ID" value="NZ_JBHLSV010000009.1"/>
</dbReference>
<dbReference type="InterPro" id="IPR018656">
    <property type="entry name" value="DUF2087"/>
</dbReference>
<comment type="caution">
    <text evidence="2">The sequence shown here is derived from an EMBL/GenBank/DDBJ whole genome shotgun (WGS) entry which is preliminary data.</text>
</comment>
<sequence length="168" mass="18896">MTRSSDLKKLVRARMARTGETYTSARAALLAQEAVRPGQDPAETRARAEHEKLIRPFLRDGRLLSVPARRRARTAVMIEVLARFEPGRDHTEPEVGAILEGLHPDVAYLRRELVDLGYLRREIDGSAYRLADRVPVRTGNMAQETTAWERLWLPRFLRGEAAAPGDAG</sequence>
<name>A0ABV6RCR5_9MICO</name>
<protein>
    <submittedName>
        <fullName evidence="2">DUF2087 domain-containing protein</fullName>
    </submittedName>
</protein>
<proteinExistence type="predicted"/>
<dbReference type="Pfam" id="PF09860">
    <property type="entry name" value="DUF2087"/>
    <property type="match status" value="1"/>
</dbReference>
<feature type="domain" description="DUF2087" evidence="1">
    <location>
        <begin position="62"/>
        <end position="129"/>
    </location>
</feature>
<evidence type="ECO:0000313" key="3">
    <source>
        <dbReference type="Proteomes" id="UP001589793"/>
    </source>
</evidence>
<evidence type="ECO:0000313" key="2">
    <source>
        <dbReference type="EMBL" id="MFC0674172.1"/>
    </source>
</evidence>
<accession>A0ABV6RCR5</accession>
<evidence type="ECO:0000259" key="1">
    <source>
        <dbReference type="Pfam" id="PF09860"/>
    </source>
</evidence>
<dbReference type="Proteomes" id="UP001589793">
    <property type="component" value="Unassembled WGS sequence"/>
</dbReference>
<organism evidence="2 3">
    <name type="scientific">Brachybacterium hainanense</name>
    <dbReference type="NCBI Taxonomy" id="1541174"/>
    <lineage>
        <taxon>Bacteria</taxon>
        <taxon>Bacillati</taxon>
        <taxon>Actinomycetota</taxon>
        <taxon>Actinomycetes</taxon>
        <taxon>Micrococcales</taxon>
        <taxon>Dermabacteraceae</taxon>
        <taxon>Brachybacterium</taxon>
    </lineage>
</organism>
<dbReference type="EMBL" id="JBHLSV010000009">
    <property type="protein sequence ID" value="MFC0674172.1"/>
    <property type="molecule type" value="Genomic_DNA"/>
</dbReference>